<dbReference type="InterPro" id="IPR023198">
    <property type="entry name" value="PGP-like_dom2"/>
</dbReference>
<reference evidence="2 3" key="1">
    <citation type="submission" date="2023-10" db="EMBL/GenBank/DDBJ databases">
        <authorList>
            <person name="Maclean D."/>
            <person name="Macfadyen A."/>
        </authorList>
    </citation>
    <scope>NUCLEOTIDE SEQUENCE [LARGE SCALE GENOMIC DNA]</scope>
</reference>
<dbReference type="CDD" id="cd07505">
    <property type="entry name" value="HAD_BPGM-like"/>
    <property type="match status" value="1"/>
</dbReference>
<name>A0AAV1HZJ0_9CHLO</name>
<dbReference type="Proteomes" id="UP001314263">
    <property type="component" value="Unassembled WGS sequence"/>
</dbReference>
<evidence type="ECO:0000256" key="1">
    <source>
        <dbReference type="SAM" id="MobiDB-lite"/>
    </source>
</evidence>
<dbReference type="EMBL" id="CAUYUE010000003">
    <property type="protein sequence ID" value="CAK0759391.1"/>
    <property type="molecule type" value="Genomic_DNA"/>
</dbReference>
<evidence type="ECO:0000313" key="2">
    <source>
        <dbReference type="EMBL" id="CAK0759391.1"/>
    </source>
</evidence>
<keyword evidence="3" id="KW-1185">Reference proteome</keyword>
<comment type="caution">
    <text evidence="2">The sequence shown here is derived from an EMBL/GenBank/DDBJ whole genome shotgun (WGS) entry which is preliminary data.</text>
</comment>
<accession>A0AAV1HZJ0</accession>
<evidence type="ECO:0000313" key="3">
    <source>
        <dbReference type="Proteomes" id="UP001314263"/>
    </source>
</evidence>
<sequence>MQTQSIAGRAAPGGYRRAGTSRKRVAEPVNVPAFSARVPLSEVPSYVPTPSSARPLLSVELRNATAEKPVAFRHSLEQSYSAGIGGPHRRRPAQSFAASYAAVPASIPLPTGEDDSVEVQLKPLPRNVESVADDPRLHNPLARLERLGTGWFGVVVEFEGVVVEDTSDLHSRAWVQLAEDEGKSRPLQFALKRAEGMKNDQVIQEVLCWSRNPMEVRRLCARKEEIYGKLLGNHKPPVVPGVPMFLETLVKHNVPAGVVSAAPEARMKPTLEATGLEHVFQTVVSGDDVYRGRPDPEAYLYAAQQLGRPSVRCVVIGNSNQSVEAARECGMRAVVVAGRKPLYELGAADLVVKGLDELSFINLKQLFSNEEGVEGNSEEEEPQPEPELEEDFARDYWM</sequence>
<organism evidence="2 3">
    <name type="scientific">Coccomyxa viridis</name>
    <dbReference type="NCBI Taxonomy" id="1274662"/>
    <lineage>
        <taxon>Eukaryota</taxon>
        <taxon>Viridiplantae</taxon>
        <taxon>Chlorophyta</taxon>
        <taxon>core chlorophytes</taxon>
        <taxon>Trebouxiophyceae</taxon>
        <taxon>Trebouxiophyceae incertae sedis</taxon>
        <taxon>Coccomyxaceae</taxon>
        <taxon>Coccomyxa</taxon>
    </lineage>
</organism>
<dbReference type="Gene3D" id="3.40.50.1000">
    <property type="entry name" value="HAD superfamily/HAD-like"/>
    <property type="match status" value="1"/>
</dbReference>
<feature type="compositionally biased region" description="Low complexity" evidence="1">
    <location>
        <begin position="7"/>
        <end position="18"/>
    </location>
</feature>
<dbReference type="Pfam" id="PF13419">
    <property type="entry name" value="HAD_2"/>
    <property type="match status" value="1"/>
</dbReference>
<dbReference type="InterPro" id="IPR041492">
    <property type="entry name" value="HAD_2"/>
</dbReference>
<gene>
    <name evidence="2" type="ORF">CVIRNUC_002694</name>
</gene>
<dbReference type="InterPro" id="IPR036412">
    <property type="entry name" value="HAD-like_sf"/>
</dbReference>
<dbReference type="SUPFAM" id="SSF56784">
    <property type="entry name" value="HAD-like"/>
    <property type="match status" value="1"/>
</dbReference>
<proteinExistence type="predicted"/>
<feature type="region of interest" description="Disordered" evidence="1">
    <location>
        <begin position="1"/>
        <end position="25"/>
    </location>
</feature>
<feature type="region of interest" description="Disordered" evidence="1">
    <location>
        <begin position="371"/>
        <end position="398"/>
    </location>
</feature>
<dbReference type="InterPro" id="IPR006439">
    <property type="entry name" value="HAD-SF_hydro_IA"/>
</dbReference>
<dbReference type="PANTHER" id="PTHR47108:SF1">
    <property type="entry name" value="5-AMINO-6-(5-PHOSPHO-D-RIBITYLAMINO)URACIL PHOSPHATASE, CHLOROPLASTIC"/>
    <property type="match status" value="1"/>
</dbReference>
<dbReference type="Gene3D" id="1.10.150.240">
    <property type="entry name" value="Putative phosphatase, domain 2"/>
    <property type="match status" value="1"/>
</dbReference>
<protein>
    <submittedName>
        <fullName evidence="2">Uncharacterized protein</fullName>
    </submittedName>
</protein>
<dbReference type="PANTHER" id="PTHR47108">
    <property type="entry name" value="5-AMINO-6-(5-PHOSPHO-D-RIBITYLAMINO)URACIL PHOSPHATASE, CHLOROPLASTIC"/>
    <property type="match status" value="1"/>
</dbReference>
<dbReference type="InterPro" id="IPR023214">
    <property type="entry name" value="HAD_sf"/>
</dbReference>
<feature type="compositionally biased region" description="Acidic residues" evidence="1">
    <location>
        <begin position="371"/>
        <end position="390"/>
    </location>
</feature>
<dbReference type="NCBIfam" id="TIGR01509">
    <property type="entry name" value="HAD-SF-IA-v3"/>
    <property type="match status" value="1"/>
</dbReference>
<dbReference type="AlphaFoldDB" id="A0AAV1HZJ0"/>